<dbReference type="Proteomes" id="UP000193944">
    <property type="component" value="Unassembled WGS sequence"/>
</dbReference>
<dbReference type="EMBL" id="MCFG01000250">
    <property type="protein sequence ID" value="ORX77394.1"/>
    <property type="molecule type" value="Genomic_DNA"/>
</dbReference>
<dbReference type="OrthoDB" id="10040922at2759"/>
<protein>
    <submittedName>
        <fullName evidence="1">Ankyrin</fullName>
    </submittedName>
</protein>
<reference evidence="1 2" key="1">
    <citation type="submission" date="2016-08" db="EMBL/GenBank/DDBJ databases">
        <title>A Parts List for Fungal Cellulosomes Revealed by Comparative Genomics.</title>
        <authorList>
            <consortium name="DOE Joint Genome Institute"/>
            <person name="Haitjema C.H."/>
            <person name="Gilmore S.P."/>
            <person name="Henske J.K."/>
            <person name="Solomon K.V."/>
            <person name="De Groot R."/>
            <person name="Kuo A."/>
            <person name="Mondo S.J."/>
            <person name="Salamov A.A."/>
            <person name="Labutti K."/>
            <person name="Zhao Z."/>
            <person name="Chiniquy J."/>
            <person name="Barry K."/>
            <person name="Brewer H.M."/>
            <person name="Purvine S.O."/>
            <person name="Wright A.T."/>
            <person name="Boxma B."/>
            <person name="Van Alen T."/>
            <person name="Hackstein J.H."/>
            <person name="Baker S.E."/>
            <person name="Grigoriev I.V."/>
            <person name="O'Malley M.A."/>
        </authorList>
    </citation>
    <scope>NUCLEOTIDE SEQUENCE [LARGE SCALE GENOMIC DNA]</scope>
    <source>
        <strain evidence="1 2">S4</strain>
    </source>
</reference>
<dbReference type="Gene3D" id="1.25.40.20">
    <property type="entry name" value="Ankyrin repeat-containing domain"/>
    <property type="match status" value="1"/>
</dbReference>
<sequence>MYLIENGRHEELDKLLGKISNYDMSVKFNQVYVTILINQFKDIYINSKCKLIENYIKTMRVLNKYEYNFNVPIDEEGNTPFMFFMMIGDLCSCCFLLERFKRLDLSIKNKKGLSVSYLSLFIDSYENVFLKSLTEHPTFDYDYIDNNNNSLLMHYVVRNQYSDAEKAAIKSKRTLDHINNKNENILIIATKLGRLKEYFITPNNINHQDNLGNTPLAYALKLRDATFINLLMHNHADPYIMNYQGTSSIDLANEINESRILDILNKPLPPKEMEKKLQEDRKGFLFFDKKKSKEEKTDDYLKNYQINNYKEEYKDFLNSTTEWTYSNVIKDKPIESIIVGIYINLYMYSISAPKKLLMERDDRDFRRRMVYHGIAGGIDDMTIFGTKNRL</sequence>
<accession>A0A1Y1WW88</accession>
<feature type="non-terminal residue" evidence="1">
    <location>
        <position position="390"/>
    </location>
</feature>
<comment type="caution">
    <text evidence="1">The sequence shown here is derived from an EMBL/GenBank/DDBJ whole genome shotgun (WGS) entry which is preliminary data.</text>
</comment>
<dbReference type="InterPro" id="IPR036770">
    <property type="entry name" value="Ankyrin_rpt-contain_sf"/>
</dbReference>
<name>A0A1Y1WW88_9FUNG</name>
<keyword evidence="2" id="KW-1185">Reference proteome</keyword>
<dbReference type="SUPFAM" id="SSF48403">
    <property type="entry name" value="Ankyrin repeat"/>
    <property type="match status" value="1"/>
</dbReference>
<organism evidence="1 2">
    <name type="scientific">Anaeromyces robustus</name>
    <dbReference type="NCBI Taxonomy" id="1754192"/>
    <lineage>
        <taxon>Eukaryota</taxon>
        <taxon>Fungi</taxon>
        <taxon>Fungi incertae sedis</taxon>
        <taxon>Chytridiomycota</taxon>
        <taxon>Chytridiomycota incertae sedis</taxon>
        <taxon>Neocallimastigomycetes</taxon>
        <taxon>Neocallimastigales</taxon>
        <taxon>Neocallimastigaceae</taxon>
        <taxon>Anaeromyces</taxon>
    </lineage>
</organism>
<proteinExistence type="predicted"/>
<dbReference type="STRING" id="1754192.A0A1Y1WW88"/>
<evidence type="ECO:0000313" key="1">
    <source>
        <dbReference type="EMBL" id="ORX77394.1"/>
    </source>
</evidence>
<evidence type="ECO:0000313" key="2">
    <source>
        <dbReference type="Proteomes" id="UP000193944"/>
    </source>
</evidence>
<gene>
    <name evidence="1" type="ORF">BCR32DRAFT_328942</name>
</gene>
<dbReference type="AlphaFoldDB" id="A0A1Y1WW88"/>
<reference evidence="1 2" key="2">
    <citation type="submission" date="2016-08" db="EMBL/GenBank/DDBJ databases">
        <title>Pervasive Adenine N6-methylation of Active Genes in Fungi.</title>
        <authorList>
            <consortium name="DOE Joint Genome Institute"/>
            <person name="Mondo S.J."/>
            <person name="Dannebaum R.O."/>
            <person name="Kuo R.C."/>
            <person name="Labutti K."/>
            <person name="Haridas S."/>
            <person name="Kuo A."/>
            <person name="Salamov A."/>
            <person name="Ahrendt S.R."/>
            <person name="Lipzen A."/>
            <person name="Sullivan W."/>
            <person name="Andreopoulos W.B."/>
            <person name="Clum A."/>
            <person name="Lindquist E."/>
            <person name="Daum C."/>
            <person name="Ramamoorthy G.K."/>
            <person name="Gryganskyi A."/>
            <person name="Culley D."/>
            <person name="Magnuson J.K."/>
            <person name="James T.Y."/>
            <person name="O'Malley M.A."/>
            <person name="Stajich J.E."/>
            <person name="Spatafora J.W."/>
            <person name="Visel A."/>
            <person name="Grigoriev I.V."/>
        </authorList>
    </citation>
    <scope>NUCLEOTIDE SEQUENCE [LARGE SCALE GENOMIC DNA]</scope>
    <source>
        <strain evidence="1 2">S4</strain>
    </source>
</reference>